<comment type="subcellular location">
    <subcellularLocation>
        <location evidence="3">Cytoplasm</location>
    </subcellularLocation>
</comment>
<keyword evidence="3" id="KW-0133">Cell shape</keyword>
<dbReference type="GO" id="GO:0008360">
    <property type="term" value="P:regulation of cell shape"/>
    <property type="evidence" value="ECO:0007669"/>
    <property type="project" value="UniProtKB-KW"/>
</dbReference>
<dbReference type="GO" id="GO:0071555">
    <property type="term" value="P:cell wall organization"/>
    <property type="evidence" value="ECO:0007669"/>
    <property type="project" value="UniProtKB-KW"/>
</dbReference>
<evidence type="ECO:0000256" key="3">
    <source>
        <dbReference type="HAMAP-Rule" id="MF_00088"/>
    </source>
</evidence>
<protein>
    <recommendedName>
        <fullName evidence="3">RNA-binding protein KhpA</fullName>
    </recommendedName>
    <alternativeName>
        <fullName evidence="3">KH-domain protein A</fullName>
    </alternativeName>
</protein>
<dbReference type="Gene3D" id="3.30.300.20">
    <property type="match status" value="1"/>
</dbReference>
<dbReference type="InterPro" id="IPR020627">
    <property type="entry name" value="KhpA"/>
</dbReference>
<reference evidence="4" key="2">
    <citation type="journal article" date="2021" name="PeerJ">
        <title>Extensive microbial diversity within the chicken gut microbiome revealed by metagenomics and culture.</title>
        <authorList>
            <person name="Gilroy R."/>
            <person name="Ravi A."/>
            <person name="Getino M."/>
            <person name="Pursley I."/>
            <person name="Horton D.L."/>
            <person name="Alikhan N.F."/>
            <person name="Baker D."/>
            <person name="Gharbi K."/>
            <person name="Hall N."/>
            <person name="Watson M."/>
            <person name="Adriaenssens E.M."/>
            <person name="Foster-Nyarko E."/>
            <person name="Jarju S."/>
            <person name="Secka A."/>
            <person name="Antonio M."/>
            <person name="Oren A."/>
            <person name="Chaudhuri R.R."/>
            <person name="La Ragione R."/>
            <person name="Hildebrand F."/>
            <person name="Pallen M.J."/>
        </authorList>
    </citation>
    <scope>NUCLEOTIDE SEQUENCE</scope>
    <source>
        <strain evidence="4">CHK147-3167</strain>
    </source>
</reference>
<evidence type="ECO:0000256" key="1">
    <source>
        <dbReference type="ARBA" id="ARBA00022490"/>
    </source>
</evidence>
<comment type="function">
    <text evidence="3">A probable RNA chaperone. Forms a complex with KhpB which binds to cellular RNA and controls its expression. Plays a role in peptidoglycan (PG) homeostasis and cell length regulation.</text>
</comment>
<dbReference type="HAMAP" id="MF_00088">
    <property type="entry name" value="KhpA"/>
    <property type="match status" value="1"/>
</dbReference>
<comment type="subunit">
    <text evidence="3">Forms a complex with KhpB.</text>
</comment>
<dbReference type="EMBL" id="DVFV01000040">
    <property type="protein sequence ID" value="HIQ90399.1"/>
    <property type="molecule type" value="Genomic_DNA"/>
</dbReference>
<keyword evidence="3" id="KW-0143">Chaperone</keyword>
<dbReference type="PANTHER" id="PTHR34654:SF1">
    <property type="entry name" value="RNA-BINDING PROTEIN KHPA"/>
    <property type="match status" value="1"/>
</dbReference>
<evidence type="ECO:0000313" key="5">
    <source>
        <dbReference type="Proteomes" id="UP000886786"/>
    </source>
</evidence>
<dbReference type="Pfam" id="PF13083">
    <property type="entry name" value="KH_KhpA-B"/>
    <property type="match status" value="1"/>
</dbReference>
<comment type="similarity">
    <text evidence="3">Belongs to the KhpA RNA-binding protein family.</text>
</comment>
<sequence length="80" mass="8740">MDLEKLTDFMVKGLAKKPDLVSVKLFEDEDLITIEVLVSKDDIGIVLGHDGVNAKAIRTIIQSCSLAKLGKPAKINIESF</sequence>
<dbReference type="SUPFAM" id="SSF54814">
    <property type="entry name" value="Prokaryotic type KH domain (KH-domain type II)"/>
    <property type="match status" value="1"/>
</dbReference>
<dbReference type="InterPro" id="IPR015946">
    <property type="entry name" value="KH_dom-like_a/b"/>
</dbReference>
<reference evidence="4" key="1">
    <citation type="submission" date="2020-10" db="EMBL/GenBank/DDBJ databases">
        <authorList>
            <person name="Gilroy R."/>
        </authorList>
    </citation>
    <scope>NUCLEOTIDE SEQUENCE</scope>
    <source>
        <strain evidence="4">CHK147-3167</strain>
    </source>
</reference>
<dbReference type="AlphaFoldDB" id="A0A9D0ZQ90"/>
<keyword evidence="3" id="KW-0961">Cell wall biogenesis/degradation</keyword>
<accession>A0A9D0ZQ90</accession>
<organism evidence="4 5">
    <name type="scientific">Candidatus Coprosoma intestinipullorum</name>
    <dbReference type="NCBI Taxonomy" id="2840752"/>
    <lineage>
        <taxon>Bacteria</taxon>
        <taxon>Bacillati</taxon>
        <taxon>Bacillota</taxon>
        <taxon>Bacillota incertae sedis</taxon>
        <taxon>Candidatus Coprosoma</taxon>
    </lineage>
</organism>
<dbReference type="PANTHER" id="PTHR34654">
    <property type="entry name" value="UPF0109 PROTEIN SCO5592"/>
    <property type="match status" value="1"/>
</dbReference>
<dbReference type="GO" id="GO:0003723">
    <property type="term" value="F:RNA binding"/>
    <property type="evidence" value="ECO:0007669"/>
    <property type="project" value="UniProtKB-UniRule"/>
</dbReference>
<dbReference type="CDD" id="cd22533">
    <property type="entry name" value="KH-II_YlqC-like"/>
    <property type="match status" value="1"/>
</dbReference>
<evidence type="ECO:0000256" key="2">
    <source>
        <dbReference type="ARBA" id="ARBA00022884"/>
    </source>
</evidence>
<evidence type="ECO:0000313" key="4">
    <source>
        <dbReference type="EMBL" id="HIQ90399.1"/>
    </source>
</evidence>
<dbReference type="GO" id="GO:0005737">
    <property type="term" value="C:cytoplasm"/>
    <property type="evidence" value="ECO:0007669"/>
    <property type="project" value="UniProtKB-SubCell"/>
</dbReference>
<comment type="caution">
    <text evidence="4">The sequence shown here is derived from an EMBL/GenBank/DDBJ whole genome shotgun (WGS) entry which is preliminary data.</text>
</comment>
<keyword evidence="1 3" id="KW-0963">Cytoplasm</keyword>
<keyword evidence="2 3" id="KW-0694">RNA-binding</keyword>
<dbReference type="InterPro" id="IPR009019">
    <property type="entry name" value="KH_sf_prok-type"/>
</dbReference>
<proteinExistence type="inferred from homology"/>
<dbReference type="GO" id="GO:0009252">
    <property type="term" value="P:peptidoglycan biosynthetic process"/>
    <property type="evidence" value="ECO:0007669"/>
    <property type="project" value="UniProtKB-UniRule"/>
</dbReference>
<name>A0A9D0ZQ90_9FIRM</name>
<gene>
    <name evidence="3" type="primary">khpA</name>
    <name evidence="4" type="ORF">IAB27_02070</name>
</gene>
<dbReference type="Proteomes" id="UP000886786">
    <property type="component" value="Unassembled WGS sequence"/>
</dbReference>